<gene>
    <name evidence="1" type="ORF">KRR39_00455</name>
</gene>
<dbReference type="EMBL" id="CP077062">
    <property type="protein sequence ID" value="QWZ08392.1"/>
    <property type="molecule type" value="Genomic_DNA"/>
</dbReference>
<dbReference type="Proteomes" id="UP000683575">
    <property type="component" value="Chromosome"/>
</dbReference>
<reference evidence="1" key="1">
    <citation type="submission" date="2021-06" db="EMBL/GenBank/DDBJ databases">
        <title>Complete genome sequence of Nocardioides sp. G188.</title>
        <authorList>
            <person name="Im W.-T."/>
        </authorList>
    </citation>
    <scope>NUCLEOTIDE SEQUENCE</scope>
    <source>
        <strain evidence="1">G188</strain>
    </source>
</reference>
<protein>
    <recommendedName>
        <fullName evidence="3">HIT domain-containing protein</fullName>
    </recommendedName>
</protein>
<dbReference type="AlphaFoldDB" id="A0A975Y0E6"/>
<dbReference type="KEGG" id="nps:KRR39_00455"/>
<sequence>MTAHRTGPAQSPYHQRLPYGERLSAAPLTGSPFFGFEGDLSMQPLEPMLVPEEPRSGELDPAGCFHCRPSPERLIWRDERWHVGAAPVTGLPFVAGLAPNAHVRLDQMDAALLATFGDLVQRLAGAVQSLEGVARTHFSRWGDGSAHFHLHFMARPLGMMQGRGAMLAFWDDVLPPVDPALLAEHGRQVAAALAAQGGEALV</sequence>
<dbReference type="RefSeq" id="WP_216939882.1">
    <property type="nucleotide sequence ID" value="NZ_CP077062.1"/>
</dbReference>
<name>A0A975Y0E6_9ACTN</name>
<evidence type="ECO:0000313" key="1">
    <source>
        <dbReference type="EMBL" id="QWZ08392.1"/>
    </source>
</evidence>
<evidence type="ECO:0008006" key="3">
    <source>
        <dbReference type="Google" id="ProtNLM"/>
    </source>
</evidence>
<keyword evidence="2" id="KW-1185">Reference proteome</keyword>
<organism evidence="1 2">
    <name type="scientific">Nocardioides panacis</name>
    <dbReference type="NCBI Taxonomy" id="2849501"/>
    <lineage>
        <taxon>Bacteria</taxon>
        <taxon>Bacillati</taxon>
        <taxon>Actinomycetota</taxon>
        <taxon>Actinomycetes</taxon>
        <taxon>Propionibacteriales</taxon>
        <taxon>Nocardioidaceae</taxon>
        <taxon>Nocardioides</taxon>
    </lineage>
</organism>
<evidence type="ECO:0000313" key="2">
    <source>
        <dbReference type="Proteomes" id="UP000683575"/>
    </source>
</evidence>
<accession>A0A975Y0E6</accession>
<proteinExistence type="predicted"/>